<evidence type="ECO:0000313" key="16">
    <source>
        <dbReference type="Proteomes" id="UP000198406"/>
    </source>
</evidence>
<dbReference type="InterPro" id="IPR004821">
    <property type="entry name" value="Cyt_trans-like"/>
</dbReference>
<evidence type="ECO:0000256" key="10">
    <source>
        <dbReference type="ARBA" id="ARBA00024221"/>
    </source>
</evidence>
<dbReference type="GO" id="GO:0006646">
    <property type="term" value="P:phosphatidylethanolamine biosynthetic process"/>
    <property type="evidence" value="ECO:0007669"/>
    <property type="project" value="UniProtKB-UniPathway"/>
</dbReference>
<evidence type="ECO:0000259" key="14">
    <source>
        <dbReference type="Pfam" id="PF01467"/>
    </source>
</evidence>
<dbReference type="Pfam" id="PF01467">
    <property type="entry name" value="CTP_transf_like"/>
    <property type="match status" value="2"/>
</dbReference>
<keyword evidence="5 15" id="KW-0548">Nucleotidyltransferase</keyword>
<keyword evidence="4 15" id="KW-0808">Transferase</keyword>
<feature type="domain" description="Cytidyltransferase-like" evidence="14">
    <location>
        <begin position="284"/>
        <end position="375"/>
    </location>
</feature>
<evidence type="ECO:0000256" key="4">
    <source>
        <dbReference type="ARBA" id="ARBA00022679"/>
    </source>
</evidence>
<keyword evidence="8" id="KW-1208">Phospholipid metabolism</keyword>
<dbReference type="Gene3D" id="3.40.50.620">
    <property type="entry name" value="HUPs"/>
    <property type="match status" value="2"/>
</dbReference>
<evidence type="ECO:0000256" key="12">
    <source>
        <dbReference type="SAM" id="Coils"/>
    </source>
</evidence>
<proteinExistence type="inferred from homology"/>
<dbReference type="InterPro" id="IPR044608">
    <property type="entry name" value="Ect1/PCYT2"/>
</dbReference>
<evidence type="ECO:0000256" key="9">
    <source>
        <dbReference type="ARBA" id="ARBA00024191"/>
    </source>
</evidence>
<sequence>MTISDPFGLASDDCCSPVHRMLWAYVKEYFYSVCGIALTSVVVGGFLYARNSRRRKSLARELEDARAKLHYLQEKLLREEEDSTNKEKKKKKEIRIFIDGAFDMLHFGHMNAFRLARSLGTKLIVGVNSDDSITQCKGSPLMSEEDRIVMVSACKFVDEVVPNCPYIMNEQYLDWVIKTYNIDYVVHGSDLCIVDGKDVYKAAKKTGKYRSIPRTEGVSTTDIVGRMLLLTKQHHYQNVDDEATDSCKQESASRQSKFLTTSRMLQLFSAGVHAPKPGQRVVYVDGAWDLFHPGHVSFLKEAKKRGDYLLVGVHGDNAVNRQRGGNLPLMNLHERVLAVLGCRYVNDVVIDAPYNITQEMVQSLNISEVIRGSCSDDLTLAKDDTMRYEVPINLNMFTVITSSNSFNIHNIIRRIQKNHDSFQKRFECKQEAENEFYRSQASSR</sequence>
<comment type="pathway">
    <text evidence="1">Lipid metabolism.</text>
</comment>
<evidence type="ECO:0000256" key="13">
    <source>
        <dbReference type="SAM" id="Phobius"/>
    </source>
</evidence>
<keyword evidence="16" id="KW-1185">Reference proteome</keyword>
<dbReference type="Proteomes" id="UP000198406">
    <property type="component" value="Unassembled WGS sequence"/>
</dbReference>
<keyword evidence="6" id="KW-0443">Lipid metabolism</keyword>
<keyword evidence="3" id="KW-0444">Lipid biosynthesis</keyword>
<comment type="caution">
    <text evidence="15">The sequence shown here is derived from an EMBL/GenBank/DDBJ whole genome shotgun (WGS) entry which is preliminary data.</text>
</comment>
<evidence type="ECO:0000256" key="6">
    <source>
        <dbReference type="ARBA" id="ARBA00023098"/>
    </source>
</evidence>
<dbReference type="AlphaFoldDB" id="A0A1Z5J5Y2"/>
<dbReference type="UniPathway" id="UPA00558">
    <property type="reaction ID" value="UER00742"/>
</dbReference>
<feature type="transmembrane region" description="Helical" evidence="13">
    <location>
        <begin position="29"/>
        <end position="49"/>
    </location>
</feature>
<dbReference type="GO" id="GO:0004306">
    <property type="term" value="F:ethanolamine-phosphate cytidylyltransferase activity"/>
    <property type="evidence" value="ECO:0007669"/>
    <property type="project" value="UniProtKB-EC"/>
</dbReference>
<evidence type="ECO:0000256" key="5">
    <source>
        <dbReference type="ARBA" id="ARBA00022695"/>
    </source>
</evidence>
<name>A0A1Z5J5Y2_FISSO</name>
<evidence type="ECO:0000256" key="7">
    <source>
        <dbReference type="ARBA" id="ARBA00023209"/>
    </source>
</evidence>
<evidence type="ECO:0000256" key="3">
    <source>
        <dbReference type="ARBA" id="ARBA00022516"/>
    </source>
</evidence>
<dbReference type="NCBIfam" id="TIGR00125">
    <property type="entry name" value="cyt_tran_rel"/>
    <property type="match status" value="2"/>
</dbReference>
<evidence type="ECO:0000256" key="8">
    <source>
        <dbReference type="ARBA" id="ARBA00023264"/>
    </source>
</evidence>
<dbReference type="PANTHER" id="PTHR45780">
    <property type="entry name" value="ETHANOLAMINE-PHOSPHATE CYTIDYLYLTRANSFERASE"/>
    <property type="match status" value="1"/>
</dbReference>
<keyword evidence="13" id="KW-0472">Membrane</keyword>
<accession>A0A1Z5J5Y2</accession>
<comment type="pathway">
    <text evidence="9">Phospholipid metabolism; phosphatidylethanolamine biosynthesis; phosphatidylethanolamine from ethanolamine: step 2/3.</text>
</comment>
<evidence type="ECO:0000256" key="1">
    <source>
        <dbReference type="ARBA" id="ARBA00005189"/>
    </source>
</evidence>
<evidence type="ECO:0000256" key="2">
    <source>
        <dbReference type="ARBA" id="ARBA00010101"/>
    </source>
</evidence>
<keyword evidence="13" id="KW-1133">Transmembrane helix</keyword>
<dbReference type="SUPFAM" id="SSF52374">
    <property type="entry name" value="Nucleotidylyl transferase"/>
    <property type="match status" value="2"/>
</dbReference>
<reference evidence="15 16" key="1">
    <citation type="journal article" date="2015" name="Plant Cell">
        <title>Oil accumulation by the oleaginous diatom Fistulifera solaris as revealed by the genome and transcriptome.</title>
        <authorList>
            <person name="Tanaka T."/>
            <person name="Maeda Y."/>
            <person name="Veluchamy A."/>
            <person name="Tanaka M."/>
            <person name="Abida H."/>
            <person name="Marechal E."/>
            <person name="Bowler C."/>
            <person name="Muto M."/>
            <person name="Sunaga Y."/>
            <person name="Tanaka M."/>
            <person name="Yoshino T."/>
            <person name="Taniguchi T."/>
            <person name="Fukuda Y."/>
            <person name="Nemoto M."/>
            <person name="Matsumoto M."/>
            <person name="Wong P.S."/>
            <person name="Aburatani S."/>
            <person name="Fujibuchi W."/>
        </authorList>
    </citation>
    <scope>NUCLEOTIDE SEQUENCE [LARGE SCALE GENOMIC DNA]</scope>
    <source>
        <strain evidence="15 16">JPCC DA0580</strain>
    </source>
</reference>
<keyword evidence="13" id="KW-0812">Transmembrane</keyword>
<protein>
    <recommendedName>
        <fullName evidence="10">ethanolamine-phosphate cytidylyltransferase</fullName>
        <ecNumber evidence="10">2.7.7.14</ecNumber>
    </recommendedName>
    <alternativeName>
        <fullName evidence="11">CTP:phosphoethanolamine cytidylyltransferase</fullName>
    </alternativeName>
</protein>
<keyword evidence="7" id="KW-0594">Phospholipid biosynthesis</keyword>
<dbReference type="EC" id="2.7.7.14" evidence="10"/>
<dbReference type="InterPro" id="IPR014729">
    <property type="entry name" value="Rossmann-like_a/b/a_fold"/>
</dbReference>
<gene>
    <name evidence="15" type="ORF">FisN_6Lh222</name>
</gene>
<dbReference type="EMBL" id="BDSP01000007">
    <property type="protein sequence ID" value="GAX09405.1"/>
    <property type="molecule type" value="Genomic_DNA"/>
</dbReference>
<evidence type="ECO:0000313" key="15">
    <source>
        <dbReference type="EMBL" id="GAX09405.1"/>
    </source>
</evidence>
<dbReference type="OrthoDB" id="40021at2759"/>
<dbReference type="InParanoid" id="A0A1Z5J5Y2"/>
<dbReference type="FunCoup" id="A0A1Z5J5Y2">
    <property type="interactions" value="345"/>
</dbReference>
<dbReference type="GO" id="GO:0005737">
    <property type="term" value="C:cytoplasm"/>
    <property type="evidence" value="ECO:0007669"/>
    <property type="project" value="TreeGrafter"/>
</dbReference>
<feature type="domain" description="Cytidyltransferase-like" evidence="14">
    <location>
        <begin position="98"/>
        <end position="225"/>
    </location>
</feature>
<feature type="coiled-coil region" evidence="12">
    <location>
        <begin position="48"/>
        <end position="82"/>
    </location>
</feature>
<keyword evidence="12" id="KW-0175">Coiled coil</keyword>
<comment type="similarity">
    <text evidence="2">Belongs to the cytidylyltransferase family.</text>
</comment>
<organism evidence="15 16">
    <name type="scientific">Fistulifera solaris</name>
    <name type="common">Oleaginous diatom</name>
    <dbReference type="NCBI Taxonomy" id="1519565"/>
    <lineage>
        <taxon>Eukaryota</taxon>
        <taxon>Sar</taxon>
        <taxon>Stramenopiles</taxon>
        <taxon>Ochrophyta</taxon>
        <taxon>Bacillariophyta</taxon>
        <taxon>Bacillariophyceae</taxon>
        <taxon>Bacillariophycidae</taxon>
        <taxon>Naviculales</taxon>
        <taxon>Naviculaceae</taxon>
        <taxon>Fistulifera</taxon>
    </lineage>
</organism>
<dbReference type="PANTHER" id="PTHR45780:SF2">
    <property type="entry name" value="ETHANOLAMINE-PHOSPHATE CYTIDYLYLTRANSFERASE"/>
    <property type="match status" value="1"/>
</dbReference>
<evidence type="ECO:0000256" key="11">
    <source>
        <dbReference type="ARBA" id="ARBA00031473"/>
    </source>
</evidence>